<dbReference type="STRING" id="999627.SAMN05216236_11858"/>
<dbReference type="eggNOG" id="ENOG5032H5Z">
    <property type="taxonomic scope" value="Bacteria"/>
</dbReference>
<protein>
    <recommendedName>
        <fullName evidence="3">Sulfotransferase family protein</fullName>
    </recommendedName>
</protein>
<dbReference type="Gene3D" id="3.40.50.300">
    <property type="entry name" value="P-loop containing nucleotide triphosphate hydrolases"/>
    <property type="match status" value="1"/>
</dbReference>
<accession>A0A1I7CP44</accession>
<dbReference type="EMBL" id="FPAW01000018">
    <property type="protein sequence ID" value="SFU01247.1"/>
    <property type="molecule type" value="Genomic_DNA"/>
</dbReference>
<organism evidence="1 2">
    <name type="scientific">Sedimentitalea nanhaiensis</name>
    <dbReference type="NCBI Taxonomy" id="999627"/>
    <lineage>
        <taxon>Bacteria</taxon>
        <taxon>Pseudomonadati</taxon>
        <taxon>Pseudomonadota</taxon>
        <taxon>Alphaproteobacteria</taxon>
        <taxon>Rhodobacterales</taxon>
        <taxon>Paracoccaceae</taxon>
        <taxon>Sedimentitalea</taxon>
    </lineage>
</organism>
<name>A0A1I7CP44_9RHOB</name>
<dbReference type="InterPro" id="IPR027417">
    <property type="entry name" value="P-loop_NTPase"/>
</dbReference>
<reference evidence="1 2" key="1">
    <citation type="submission" date="2016-10" db="EMBL/GenBank/DDBJ databases">
        <authorList>
            <person name="de Groot N.N."/>
        </authorList>
    </citation>
    <scope>NUCLEOTIDE SEQUENCE [LARGE SCALE GENOMIC DNA]</scope>
    <source>
        <strain evidence="1 2">CGMCC 1.10959</strain>
    </source>
</reference>
<dbReference type="Proteomes" id="UP000182466">
    <property type="component" value="Unassembled WGS sequence"/>
</dbReference>
<keyword evidence="2" id="KW-1185">Reference proteome</keyword>
<gene>
    <name evidence="1" type="ORF">SAMN05216236_11858</name>
</gene>
<dbReference type="RefSeq" id="WP_027263314.1">
    <property type="nucleotide sequence ID" value="NZ_FPAW01000018.1"/>
</dbReference>
<dbReference type="SUPFAM" id="SSF52540">
    <property type="entry name" value="P-loop containing nucleoside triphosphate hydrolases"/>
    <property type="match status" value="1"/>
</dbReference>
<evidence type="ECO:0000313" key="1">
    <source>
        <dbReference type="EMBL" id="SFU01247.1"/>
    </source>
</evidence>
<evidence type="ECO:0008006" key="3">
    <source>
        <dbReference type="Google" id="ProtNLM"/>
    </source>
</evidence>
<evidence type="ECO:0000313" key="2">
    <source>
        <dbReference type="Proteomes" id="UP000182466"/>
    </source>
</evidence>
<sequence length="275" mass="29827">MAPHASISTGRRLILHLGVQKTGSTALHHMLGRNGAALADRLTVLTPTKGSVTRDLGRAATRFSLTPNAKTRTALAETARQLRDQLADGTTPVLISHENLPGAMLGNGGTNTLYPHLETIVTVLTDAFAPMDCDFVLYTRDMADWKHSVYGQAVRSDRYGKPLADFLAETAGCGTWDDLCQRLIGHLGAERVRIFRVEDETDPTRPGSQLLRHAGLTADDIAALKPQRARSNPALNAGALEFLRLLNTLGLERPARRRVADLVTAQHSLFVSEPA</sequence>
<dbReference type="OrthoDB" id="8481769at2"/>
<dbReference type="AlphaFoldDB" id="A0A1I7CP44"/>
<proteinExistence type="predicted"/>